<keyword evidence="2" id="KW-1185">Reference proteome</keyword>
<comment type="caution">
    <text evidence="1">The sequence shown here is derived from an EMBL/GenBank/DDBJ whole genome shotgun (WGS) entry which is preliminary data.</text>
</comment>
<sequence length="62" mass="7091">MNVPNRRDWSFRRVCQHGHRGCFITDAEGWVCPVPECTPYRIVDCIDCALVWEGERPSGVVA</sequence>
<protein>
    <submittedName>
        <fullName evidence="1">Uncharacterized protein</fullName>
    </submittedName>
</protein>
<dbReference type="AlphaFoldDB" id="A0A6B0GNM1"/>
<dbReference type="Proteomes" id="UP000451471">
    <property type="component" value="Unassembled WGS sequence"/>
</dbReference>
<organism evidence="1 2">
    <name type="scientific">Halomarina oriensis</name>
    <dbReference type="NCBI Taxonomy" id="671145"/>
    <lineage>
        <taxon>Archaea</taxon>
        <taxon>Methanobacteriati</taxon>
        <taxon>Methanobacteriota</taxon>
        <taxon>Stenosarchaea group</taxon>
        <taxon>Halobacteria</taxon>
        <taxon>Halobacteriales</taxon>
        <taxon>Natronomonadaceae</taxon>
        <taxon>Halomarina</taxon>
    </lineage>
</organism>
<accession>A0A6B0GNM1</accession>
<evidence type="ECO:0000313" key="1">
    <source>
        <dbReference type="EMBL" id="MWG36526.1"/>
    </source>
</evidence>
<gene>
    <name evidence="1" type="ORF">GQS65_18885</name>
</gene>
<dbReference type="RefSeq" id="WP_158206179.1">
    <property type="nucleotide sequence ID" value="NZ_WSZK01000036.1"/>
</dbReference>
<proteinExistence type="predicted"/>
<reference evidence="1 2" key="1">
    <citation type="submission" date="2019-12" db="EMBL/GenBank/DDBJ databases">
        <title>Halocatena pleomorpha gen. nov. sp. nov., an extremely halophilic archaeon of family Halobacteriaceae isolated from saltpan soil.</title>
        <authorList>
            <person name="Pal Y."/>
            <person name="Verma A."/>
            <person name="Krishnamurthi S."/>
            <person name="Kumar P."/>
        </authorList>
    </citation>
    <scope>NUCLEOTIDE SEQUENCE [LARGE SCALE GENOMIC DNA]</scope>
    <source>
        <strain evidence="1 2">JCM 16495</strain>
    </source>
</reference>
<name>A0A6B0GNM1_9EURY</name>
<dbReference type="EMBL" id="WSZK01000036">
    <property type="protein sequence ID" value="MWG36526.1"/>
    <property type="molecule type" value="Genomic_DNA"/>
</dbReference>
<evidence type="ECO:0000313" key="2">
    <source>
        <dbReference type="Proteomes" id="UP000451471"/>
    </source>
</evidence>